<keyword evidence="2" id="KW-0732">Signal</keyword>
<feature type="chain" id="PRO_5040883068" evidence="2">
    <location>
        <begin position="23"/>
        <end position="133"/>
    </location>
</feature>
<gene>
    <name evidence="3" type="ORF">Pfra01_002305800</name>
</gene>
<feature type="signal peptide" evidence="2">
    <location>
        <begin position="1"/>
        <end position="22"/>
    </location>
</feature>
<dbReference type="EMBL" id="BSXT01003644">
    <property type="protein sequence ID" value="GMF55016.1"/>
    <property type="molecule type" value="Genomic_DNA"/>
</dbReference>
<evidence type="ECO:0000256" key="1">
    <source>
        <dbReference type="SAM" id="MobiDB-lite"/>
    </source>
</evidence>
<evidence type="ECO:0000256" key="2">
    <source>
        <dbReference type="SAM" id="SignalP"/>
    </source>
</evidence>
<dbReference type="OrthoDB" id="115917at2759"/>
<comment type="caution">
    <text evidence="3">The sequence shown here is derived from an EMBL/GenBank/DDBJ whole genome shotgun (WGS) entry which is preliminary data.</text>
</comment>
<accession>A0A9W7D4V1</accession>
<protein>
    <submittedName>
        <fullName evidence="3">Unnamed protein product</fullName>
    </submittedName>
</protein>
<name>A0A9W7D4V1_9STRA</name>
<proteinExistence type="predicted"/>
<evidence type="ECO:0000313" key="4">
    <source>
        <dbReference type="Proteomes" id="UP001165121"/>
    </source>
</evidence>
<feature type="region of interest" description="Disordered" evidence="1">
    <location>
        <begin position="106"/>
        <end position="133"/>
    </location>
</feature>
<feature type="compositionally biased region" description="Basic and acidic residues" evidence="1">
    <location>
        <begin position="123"/>
        <end position="133"/>
    </location>
</feature>
<dbReference type="Proteomes" id="UP001165121">
    <property type="component" value="Unassembled WGS sequence"/>
</dbReference>
<feature type="region of interest" description="Disordered" evidence="1">
    <location>
        <begin position="54"/>
        <end position="74"/>
    </location>
</feature>
<sequence>MVLWTSLLALAVSLVDDPGVWSLGAIAISTISLPGLFLYHTEEFWHRLASAAKDAGSSSRAVASRNTTAPKTGKVADSVPVVAAPVNTQAVKLGFRSGLPKIVPGRRSSAAEKLRSRSKRGKQVIEVEKTDDA</sequence>
<reference evidence="3" key="1">
    <citation type="submission" date="2023-04" db="EMBL/GenBank/DDBJ databases">
        <title>Phytophthora fragariaefolia NBRC 109709.</title>
        <authorList>
            <person name="Ichikawa N."/>
            <person name="Sato H."/>
            <person name="Tonouchi N."/>
        </authorList>
    </citation>
    <scope>NUCLEOTIDE SEQUENCE</scope>
    <source>
        <strain evidence="3">NBRC 109709</strain>
    </source>
</reference>
<organism evidence="3 4">
    <name type="scientific">Phytophthora fragariaefolia</name>
    <dbReference type="NCBI Taxonomy" id="1490495"/>
    <lineage>
        <taxon>Eukaryota</taxon>
        <taxon>Sar</taxon>
        <taxon>Stramenopiles</taxon>
        <taxon>Oomycota</taxon>
        <taxon>Peronosporomycetes</taxon>
        <taxon>Peronosporales</taxon>
        <taxon>Peronosporaceae</taxon>
        <taxon>Phytophthora</taxon>
    </lineage>
</organism>
<keyword evidence="4" id="KW-1185">Reference proteome</keyword>
<feature type="compositionally biased region" description="Polar residues" evidence="1">
    <location>
        <begin position="56"/>
        <end position="70"/>
    </location>
</feature>
<dbReference type="AlphaFoldDB" id="A0A9W7D4V1"/>
<evidence type="ECO:0000313" key="3">
    <source>
        <dbReference type="EMBL" id="GMF55016.1"/>
    </source>
</evidence>